<dbReference type="InterPro" id="IPR029047">
    <property type="entry name" value="HSP70_peptide-bd_sf"/>
</dbReference>
<accession>L2GQ51</accession>
<evidence type="ECO:0000256" key="2">
    <source>
        <dbReference type="ARBA" id="ARBA00022840"/>
    </source>
</evidence>
<keyword evidence="2" id="KW-0067">ATP-binding</keyword>
<evidence type="ECO:0000313" key="5">
    <source>
        <dbReference type="Proteomes" id="UP000011081"/>
    </source>
</evidence>
<keyword evidence="5" id="KW-1185">Reference proteome</keyword>
<organism evidence="4 5">
    <name type="scientific">Vavraia culicis (isolate floridensis)</name>
    <name type="common">Microsporidian parasite</name>
    <dbReference type="NCBI Taxonomy" id="948595"/>
    <lineage>
        <taxon>Eukaryota</taxon>
        <taxon>Fungi</taxon>
        <taxon>Fungi incertae sedis</taxon>
        <taxon>Microsporidia</taxon>
        <taxon>Pleistophoridae</taxon>
        <taxon>Vavraia</taxon>
    </lineage>
</organism>
<dbReference type="AlphaFoldDB" id="L2GQ51"/>
<dbReference type="GO" id="GO:0005524">
    <property type="term" value="F:ATP binding"/>
    <property type="evidence" value="ECO:0007669"/>
    <property type="project" value="UniProtKB-KW"/>
</dbReference>
<keyword evidence="1" id="KW-0547">Nucleotide-binding</keyword>
<reference evidence="5" key="1">
    <citation type="submission" date="2011-03" db="EMBL/GenBank/DDBJ databases">
        <title>The genome sequence of Vavraia culicis strain floridensis.</title>
        <authorList>
            <consortium name="The Broad Institute Genome Sequencing Platform"/>
            <person name="Cuomo C."/>
            <person name="Becnel J."/>
            <person name="Sanscrainte N."/>
            <person name="Young S.K."/>
            <person name="Zeng Q."/>
            <person name="Gargeya S."/>
            <person name="Fitzgerald M."/>
            <person name="Haas B."/>
            <person name="Abouelleil A."/>
            <person name="Alvarado L."/>
            <person name="Arachchi H.M."/>
            <person name="Berlin A."/>
            <person name="Chapman S.B."/>
            <person name="Gearin G."/>
            <person name="Goldberg J."/>
            <person name="Griggs A."/>
            <person name="Gujja S."/>
            <person name="Hansen M."/>
            <person name="Heiman D."/>
            <person name="Howarth C."/>
            <person name="Larimer J."/>
            <person name="Lui A."/>
            <person name="MacDonald P.J.P."/>
            <person name="McCowen C."/>
            <person name="Montmayeur A."/>
            <person name="Murphy C."/>
            <person name="Neiman D."/>
            <person name="Pearson M."/>
            <person name="Priest M."/>
            <person name="Roberts A."/>
            <person name="Saif S."/>
            <person name="Shea T."/>
            <person name="Sisk P."/>
            <person name="Stolte C."/>
            <person name="Sykes S."/>
            <person name="Wortman J."/>
            <person name="Nusbaum C."/>
            <person name="Birren B."/>
        </authorList>
    </citation>
    <scope>NUCLEOTIDE SEQUENCE [LARGE SCALE GENOMIC DNA]</scope>
    <source>
        <strain evidence="5">floridensis</strain>
    </source>
</reference>
<dbReference type="InParanoid" id="L2GQ51"/>
<dbReference type="HOGENOM" id="CLU_1344140_0_0_1"/>
<evidence type="ECO:0000256" key="3">
    <source>
        <dbReference type="SAM" id="SignalP"/>
    </source>
</evidence>
<dbReference type="InterPro" id="IPR013126">
    <property type="entry name" value="Hsp_70_fam"/>
</dbReference>
<sequence>MFLYFTIFYGVLLVASSHLCVEEHSQDESLRHCATHQNNPELDDSLFDVEPLHLFEPVRLNISIETLGGVATIMIKKNMLLPTTKTKILSLPLDDENYVTINIYEGLGKMVEYNNLIDSFKLRCTTPTQHGILPAKCDLLDIEITCDVDNNGILVVTAREKSSNKSEMHIVSNLNRKTTLEQIEEVYKKYKEFEEALGLEVSSG</sequence>
<dbReference type="OrthoDB" id="3260447at2759"/>
<evidence type="ECO:0008006" key="6">
    <source>
        <dbReference type="Google" id="ProtNLM"/>
    </source>
</evidence>
<dbReference type="EMBL" id="GL877596">
    <property type="protein sequence ID" value="ELA45801.1"/>
    <property type="molecule type" value="Genomic_DNA"/>
</dbReference>
<dbReference type="Proteomes" id="UP000011081">
    <property type="component" value="Unassembled WGS sequence"/>
</dbReference>
<dbReference type="VEuPathDB" id="MicrosporidiaDB:VCUG_02712"/>
<proteinExistence type="predicted"/>
<gene>
    <name evidence="4" type="ORF">VCUG_02712</name>
</gene>
<dbReference type="SUPFAM" id="SSF100920">
    <property type="entry name" value="Heat shock protein 70kD (HSP70), peptide-binding domain"/>
    <property type="match status" value="1"/>
</dbReference>
<dbReference type="STRING" id="948595.L2GQ51"/>
<dbReference type="GO" id="GO:0140662">
    <property type="term" value="F:ATP-dependent protein folding chaperone"/>
    <property type="evidence" value="ECO:0007669"/>
    <property type="project" value="InterPro"/>
</dbReference>
<dbReference type="RefSeq" id="XP_008075721.1">
    <property type="nucleotide sequence ID" value="XM_008077530.1"/>
</dbReference>
<feature type="signal peptide" evidence="3">
    <location>
        <begin position="1"/>
        <end position="16"/>
    </location>
</feature>
<keyword evidence="3" id="KW-0732">Signal</keyword>
<evidence type="ECO:0000313" key="4">
    <source>
        <dbReference type="EMBL" id="ELA45801.1"/>
    </source>
</evidence>
<dbReference type="PRINTS" id="PR00301">
    <property type="entry name" value="HEATSHOCK70"/>
</dbReference>
<dbReference type="GeneID" id="19880568"/>
<dbReference type="Gene3D" id="2.60.34.10">
    <property type="entry name" value="Substrate Binding Domain Of DNAk, Chain A, domain 1"/>
    <property type="match status" value="1"/>
</dbReference>
<dbReference type="PANTHER" id="PTHR19375">
    <property type="entry name" value="HEAT SHOCK PROTEIN 70KDA"/>
    <property type="match status" value="1"/>
</dbReference>
<protein>
    <recommendedName>
        <fullName evidence="6">SHSP domain-containing protein</fullName>
    </recommendedName>
</protein>
<evidence type="ECO:0000256" key="1">
    <source>
        <dbReference type="ARBA" id="ARBA00022741"/>
    </source>
</evidence>
<feature type="chain" id="PRO_5003960065" description="SHSP domain-containing protein" evidence="3">
    <location>
        <begin position="17"/>
        <end position="204"/>
    </location>
</feature>
<name>L2GQ51_VAVCU</name>
<dbReference type="Pfam" id="PF00012">
    <property type="entry name" value="HSP70"/>
    <property type="match status" value="1"/>
</dbReference>